<dbReference type="EMBL" id="JARAOO010000011">
    <property type="protein sequence ID" value="KAJ7950069.1"/>
    <property type="molecule type" value="Genomic_DNA"/>
</dbReference>
<dbReference type="PANTHER" id="PTHR37256:SF3">
    <property type="entry name" value="FORMIN-F-LIKE"/>
    <property type="match status" value="1"/>
</dbReference>
<evidence type="ECO:0000256" key="1">
    <source>
        <dbReference type="SAM" id="MobiDB-lite"/>
    </source>
</evidence>
<proteinExistence type="predicted"/>
<feature type="compositionally biased region" description="Basic and acidic residues" evidence="1">
    <location>
        <begin position="178"/>
        <end position="187"/>
    </location>
</feature>
<dbReference type="KEGG" id="qsa:O6P43_026307"/>
<dbReference type="Proteomes" id="UP001163823">
    <property type="component" value="Chromosome 11"/>
</dbReference>
<keyword evidence="3" id="KW-1185">Reference proteome</keyword>
<sequence>MEEEIEMGLEKTKNKTMRKRSRSRRDSKGHSVINVAEARREIAYALHLHRSSSSASTSSPCVSPTDYDFGNSSSNCDFNVPFQGYSILEAMPFPGPIWSTTPPSILAEPSLPPPSASAPIEASLEFEWGDNQASSYNWWLGFLKNLDGDVINDKKSNYPFGENIGLANYSKEFSQEGSKIEETHSVDDSEENSSSPDEWLMFPTVEEEVQEELVGTD</sequence>
<gene>
    <name evidence="2" type="ORF">O6P43_026307</name>
</gene>
<feature type="region of interest" description="Disordered" evidence="1">
    <location>
        <begin position="1"/>
        <end position="32"/>
    </location>
</feature>
<protein>
    <submittedName>
        <fullName evidence="2">Formin-F-like</fullName>
    </submittedName>
</protein>
<organism evidence="2 3">
    <name type="scientific">Quillaja saponaria</name>
    <name type="common">Soap bark tree</name>
    <dbReference type="NCBI Taxonomy" id="32244"/>
    <lineage>
        <taxon>Eukaryota</taxon>
        <taxon>Viridiplantae</taxon>
        <taxon>Streptophyta</taxon>
        <taxon>Embryophyta</taxon>
        <taxon>Tracheophyta</taxon>
        <taxon>Spermatophyta</taxon>
        <taxon>Magnoliopsida</taxon>
        <taxon>eudicotyledons</taxon>
        <taxon>Gunneridae</taxon>
        <taxon>Pentapetalae</taxon>
        <taxon>rosids</taxon>
        <taxon>fabids</taxon>
        <taxon>Fabales</taxon>
        <taxon>Quillajaceae</taxon>
        <taxon>Quillaja</taxon>
    </lineage>
</organism>
<evidence type="ECO:0000313" key="2">
    <source>
        <dbReference type="EMBL" id="KAJ7950069.1"/>
    </source>
</evidence>
<feature type="compositionally biased region" description="Basic residues" evidence="1">
    <location>
        <begin position="14"/>
        <end position="23"/>
    </location>
</feature>
<dbReference type="AlphaFoldDB" id="A0AAD7PCP3"/>
<dbReference type="PANTHER" id="PTHR37256">
    <property type="entry name" value="E1A-BINDING PROTEIN P400-LIKE"/>
    <property type="match status" value="1"/>
</dbReference>
<feature type="region of interest" description="Disordered" evidence="1">
    <location>
        <begin position="176"/>
        <end position="217"/>
    </location>
</feature>
<name>A0AAD7PCP3_QUISA</name>
<reference evidence="2" key="1">
    <citation type="journal article" date="2023" name="Science">
        <title>Elucidation of the pathway for biosynthesis of saponin adjuvants from the soapbark tree.</title>
        <authorList>
            <person name="Reed J."/>
            <person name="Orme A."/>
            <person name="El-Demerdash A."/>
            <person name="Owen C."/>
            <person name="Martin L.B.B."/>
            <person name="Misra R.C."/>
            <person name="Kikuchi S."/>
            <person name="Rejzek M."/>
            <person name="Martin A.C."/>
            <person name="Harkess A."/>
            <person name="Leebens-Mack J."/>
            <person name="Louveau T."/>
            <person name="Stephenson M.J."/>
            <person name="Osbourn A."/>
        </authorList>
    </citation>
    <scope>NUCLEOTIDE SEQUENCE</scope>
    <source>
        <strain evidence="2">S10</strain>
    </source>
</reference>
<evidence type="ECO:0000313" key="3">
    <source>
        <dbReference type="Proteomes" id="UP001163823"/>
    </source>
</evidence>
<comment type="caution">
    <text evidence="2">The sequence shown here is derived from an EMBL/GenBank/DDBJ whole genome shotgun (WGS) entry which is preliminary data.</text>
</comment>
<accession>A0AAD7PCP3</accession>